<protein>
    <recommendedName>
        <fullName evidence="2">non-specific serine/threonine protein kinase</fullName>
        <ecNumber evidence="2">2.7.11.1</ecNumber>
    </recommendedName>
</protein>
<keyword evidence="11 18" id="KW-1133">Transmembrane helix</keyword>
<dbReference type="InterPro" id="IPR001611">
    <property type="entry name" value="Leu-rich_rpt"/>
</dbReference>
<dbReference type="GO" id="GO:0004674">
    <property type="term" value="F:protein serine/threonine kinase activity"/>
    <property type="evidence" value="ECO:0007669"/>
    <property type="project" value="UniProtKB-KW"/>
</dbReference>
<evidence type="ECO:0000256" key="18">
    <source>
        <dbReference type="SAM" id="Phobius"/>
    </source>
</evidence>
<evidence type="ECO:0000256" key="10">
    <source>
        <dbReference type="ARBA" id="ARBA00022840"/>
    </source>
</evidence>
<proteinExistence type="predicted"/>
<evidence type="ECO:0000256" key="6">
    <source>
        <dbReference type="ARBA" id="ARBA00022692"/>
    </source>
</evidence>
<dbReference type="PANTHER" id="PTHR48056">
    <property type="entry name" value="LRR RECEPTOR-LIKE SERINE/THREONINE-PROTEIN KINASE-RELATED"/>
    <property type="match status" value="1"/>
</dbReference>
<keyword evidence="13 20" id="KW-0675">Receptor</keyword>
<dbReference type="InterPro" id="IPR017441">
    <property type="entry name" value="Protein_kinase_ATP_BS"/>
</dbReference>
<evidence type="ECO:0000256" key="17">
    <source>
        <dbReference type="PROSITE-ProRule" id="PRU10141"/>
    </source>
</evidence>
<dbReference type="InterPro" id="IPR000719">
    <property type="entry name" value="Prot_kinase_dom"/>
</dbReference>
<dbReference type="Pfam" id="PF00069">
    <property type="entry name" value="Pkinase"/>
    <property type="match status" value="1"/>
</dbReference>
<keyword evidence="4" id="KW-0433">Leucine-rich repeat</keyword>
<evidence type="ECO:0000256" key="12">
    <source>
        <dbReference type="ARBA" id="ARBA00023136"/>
    </source>
</evidence>
<evidence type="ECO:0000256" key="1">
    <source>
        <dbReference type="ARBA" id="ARBA00004162"/>
    </source>
</evidence>
<feature type="transmembrane region" description="Helical" evidence="18">
    <location>
        <begin position="621"/>
        <end position="639"/>
    </location>
</feature>
<dbReference type="OrthoDB" id="642113at2759"/>
<dbReference type="FunFam" id="1.10.510.10:FF:001023">
    <property type="entry name" value="Os07g0541700 protein"/>
    <property type="match status" value="1"/>
</dbReference>
<accession>A0A8K0IDV5</accession>
<evidence type="ECO:0000313" key="20">
    <source>
        <dbReference type="EMBL" id="KAG1348102.1"/>
    </source>
</evidence>
<gene>
    <name evidence="20" type="ORF">COCNU_06G019310</name>
</gene>
<dbReference type="GO" id="GO:0005524">
    <property type="term" value="F:ATP binding"/>
    <property type="evidence" value="ECO:0007669"/>
    <property type="project" value="UniProtKB-UniRule"/>
</dbReference>
<keyword evidence="5" id="KW-0808">Transferase</keyword>
<evidence type="ECO:0000256" key="8">
    <source>
        <dbReference type="ARBA" id="ARBA00022741"/>
    </source>
</evidence>
<dbReference type="PANTHER" id="PTHR48056:SF81">
    <property type="entry name" value="RECEPTOR PROTEIN-TYROSINE KINASE CEPR1"/>
    <property type="match status" value="1"/>
</dbReference>
<comment type="catalytic activity">
    <reaction evidence="16">
        <text>L-seryl-[protein] + ATP = O-phospho-L-seryl-[protein] + ADP + H(+)</text>
        <dbReference type="Rhea" id="RHEA:17989"/>
        <dbReference type="Rhea" id="RHEA-COMP:9863"/>
        <dbReference type="Rhea" id="RHEA-COMP:11604"/>
        <dbReference type="ChEBI" id="CHEBI:15378"/>
        <dbReference type="ChEBI" id="CHEBI:29999"/>
        <dbReference type="ChEBI" id="CHEBI:30616"/>
        <dbReference type="ChEBI" id="CHEBI:83421"/>
        <dbReference type="ChEBI" id="CHEBI:456216"/>
        <dbReference type="EC" id="2.7.11.1"/>
    </reaction>
</comment>
<organism evidence="20 21">
    <name type="scientific">Cocos nucifera</name>
    <name type="common">Coconut palm</name>
    <dbReference type="NCBI Taxonomy" id="13894"/>
    <lineage>
        <taxon>Eukaryota</taxon>
        <taxon>Viridiplantae</taxon>
        <taxon>Streptophyta</taxon>
        <taxon>Embryophyta</taxon>
        <taxon>Tracheophyta</taxon>
        <taxon>Spermatophyta</taxon>
        <taxon>Magnoliopsida</taxon>
        <taxon>Liliopsida</taxon>
        <taxon>Arecaceae</taxon>
        <taxon>Arecoideae</taxon>
        <taxon>Cocoseae</taxon>
        <taxon>Attaleinae</taxon>
        <taxon>Cocos</taxon>
    </lineage>
</organism>
<keyword evidence="3" id="KW-0723">Serine/threonine-protein kinase</keyword>
<evidence type="ECO:0000256" key="9">
    <source>
        <dbReference type="ARBA" id="ARBA00022777"/>
    </source>
</evidence>
<keyword evidence="21" id="KW-1185">Reference proteome</keyword>
<reference evidence="20" key="1">
    <citation type="journal article" date="2017" name="Gigascience">
        <title>The genome draft of coconut (Cocos nucifera).</title>
        <authorList>
            <person name="Xiao Y."/>
            <person name="Xu P."/>
            <person name="Fan H."/>
            <person name="Baudouin L."/>
            <person name="Xia W."/>
            <person name="Bocs S."/>
            <person name="Xu J."/>
            <person name="Li Q."/>
            <person name="Guo A."/>
            <person name="Zhou L."/>
            <person name="Li J."/>
            <person name="Wu Y."/>
            <person name="Ma Z."/>
            <person name="Armero A."/>
            <person name="Issali A.E."/>
            <person name="Liu N."/>
            <person name="Peng M."/>
            <person name="Yang Y."/>
        </authorList>
    </citation>
    <scope>NUCLEOTIDE SEQUENCE</scope>
    <source>
        <tissue evidence="20">Spear leaf of Hainan Tall coconut</tissue>
    </source>
</reference>
<evidence type="ECO:0000259" key="19">
    <source>
        <dbReference type="PROSITE" id="PS50011"/>
    </source>
</evidence>
<keyword evidence="10 17" id="KW-0067">ATP-binding</keyword>
<evidence type="ECO:0000256" key="14">
    <source>
        <dbReference type="ARBA" id="ARBA00023180"/>
    </source>
</evidence>
<dbReference type="InterPro" id="IPR003591">
    <property type="entry name" value="Leu-rich_rpt_typical-subtyp"/>
</dbReference>
<dbReference type="Gene3D" id="3.80.10.10">
    <property type="entry name" value="Ribonuclease Inhibitor"/>
    <property type="match status" value="3"/>
</dbReference>
<dbReference type="SMART" id="SM00220">
    <property type="entry name" value="S_TKc"/>
    <property type="match status" value="1"/>
</dbReference>
<dbReference type="SMART" id="SM00369">
    <property type="entry name" value="LRR_TYP"/>
    <property type="match status" value="6"/>
</dbReference>
<sequence>MILPTYLYTCAFSPPPKRPPTTNTNNSNNNSTMSLPSVLLIISFLPLALSLQATTLQTQSNFLSLMKDSLLGPTMARWDFTDAVGDSPYCSFSGISCDEHGYVVEIDLSSWKLAGELPSGVCSSLPMLRVLRLADNDISNSFPEDLLNCSFLEELNFSHSGLTGAVPDLSQLQSLRVIDLSNNFFTGGFPISIINLTNLEVVNFNQNPGFDLWRLPQTITQLKKLKVLILSTTSMQGEIPPWIGNMTSLIDLELSGNNLVGQIPATIGKLENLQLLELYYNQLSGEIPDELGNLTRLVDLDMSENHLTGRIPEKLCAISGLEVLQLYSNRLIGRVPRELGNSTVLSILSLYGNFLTGELPPDLGRHSKLIVLDVSDNQLSGQLPQYACSGGELLYLLVLNNHFTGELPETYAQCNSILRFRVSNNQLNSSIPEGIFGLPHAWIIDLGFNHFGGTIAKTIGNAKNLSALFLTHNLISGALPPEISWATNLVKIDLSHNLLSGPIPSELANLYKLNQLSLQENKLDSSIPVSLSLLKSLNVLNLSNNYLTGEIPDSLCNLLPNSLDFSNNRLSGPVPLPLIKEGLIESVYGNSELCVPFHLSMVKPSLPLCPKPGIRKGLNNIWVIGVCLMVSILAVLLILKRWFSKKNVVIEQDGLSSPPSFMYDVTSFHKLSFDQHEIVEALMENNIVGHGGSGTVYRIALSCGEQVAVKKLWGRATKNPSPNQLYLDKELKTEVETLGSIRHKNIVKLYCCFSSMDCKLLVYEYMPNGNLLDALHNGGSFLDWPTRHRIASGIAQGLAYLHHDLLFPIVHRDIKSSNILLDEDFEPKVADFGIAKVLQARGDRESSASVIIGTYGYLAPVSFRSKYLESWLVFLDNLLIANDSNVMTEYAYSPKATTKCDVYSFGVVLMELVTGKKPNEPEFGENQDIVHWVSSKMGTKEGAMDAIDKKLSWSPFKEDMIQVMRIALRCTCRSPALRPSMNEVVQLLNEVDPSKFDVTGSFKFKHLAGIKG</sequence>
<evidence type="ECO:0000256" key="4">
    <source>
        <dbReference type="ARBA" id="ARBA00022614"/>
    </source>
</evidence>
<dbReference type="FunFam" id="3.30.200.20:FF:000530">
    <property type="entry name" value="receptor protein-tyrosine kinase CEPR1"/>
    <property type="match status" value="1"/>
</dbReference>
<dbReference type="GO" id="GO:0033612">
    <property type="term" value="F:receptor serine/threonine kinase binding"/>
    <property type="evidence" value="ECO:0007669"/>
    <property type="project" value="TreeGrafter"/>
</dbReference>
<keyword evidence="9 20" id="KW-0418">Kinase</keyword>
<dbReference type="Pfam" id="PF07714">
    <property type="entry name" value="PK_Tyr_Ser-Thr"/>
    <property type="match status" value="1"/>
</dbReference>
<feature type="domain" description="Protein kinase" evidence="19">
    <location>
        <begin position="682"/>
        <end position="995"/>
    </location>
</feature>
<dbReference type="GO" id="GO:0004713">
    <property type="term" value="F:protein tyrosine kinase activity"/>
    <property type="evidence" value="ECO:0007669"/>
    <property type="project" value="UniProtKB-KW"/>
</dbReference>
<comment type="subcellular location">
    <subcellularLocation>
        <location evidence="1">Cell membrane</location>
        <topology evidence="1">Single-pass membrane protein</topology>
    </subcellularLocation>
</comment>
<dbReference type="AlphaFoldDB" id="A0A8K0IDV5"/>
<evidence type="ECO:0000256" key="16">
    <source>
        <dbReference type="ARBA" id="ARBA00048679"/>
    </source>
</evidence>
<evidence type="ECO:0000256" key="7">
    <source>
        <dbReference type="ARBA" id="ARBA00022737"/>
    </source>
</evidence>
<dbReference type="Proteomes" id="UP000797356">
    <property type="component" value="Chromosome 6"/>
</dbReference>
<evidence type="ECO:0000256" key="5">
    <source>
        <dbReference type="ARBA" id="ARBA00022679"/>
    </source>
</evidence>
<evidence type="ECO:0000256" key="13">
    <source>
        <dbReference type="ARBA" id="ARBA00023170"/>
    </source>
</evidence>
<evidence type="ECO:0000313" key="21">
    <source>
        <dbReference type="Proteomes" id="UP000797356"/>
    </source>
</evidence>
<keyword evidence="8 17" id="KW-0547">Nucleotide-binding</keyword>
<keyword evidence="20" id="KW-0829">Tyrosine-protein kinase</keyword>
<keyword evidence="7" id="KW-0677">Repeat</keyword>
<dbReference type="PROSITE" id="PS50011">
    <property type="entry name" value="PROTEIN_KINASE_DOM"/>
    <property type="match status" value="1"/>
</dbReference>
<evidence type="ECO:0000256" key="11">
    <source>
        <dbReference type="ARBA" id="ARBA00022989"/>
    </source>
</evidence>
<dbReference type="PROSITE" id="PS00108">
    <property type="entry name" value="PROTEIN_KINASE_ST"/>
    <property type="match status" value="1"/>
</dbReference>
<keyword evidence="6 18" id="KW-0812">Transmembrane</keyword>
<dbReference type="InterPro" id="IPR001245">
    <property type="entry name" value="Ser-Thr/Tyr_kinase_cat_dom"/>
</dbReference>
<dbReference type="Gene3D" id="1.10.510.10">
    <property type="entry name" value="Transferase(Phosphotransferase) domain 1"/>
    <property type="match status" value="1"/>
</dbReference>
<evidence type="ECO:0000256" key="2">
    <source>
        <dbReference type="ARBA" id="ARBA00012513"/>
    </source>
</evidence>
<dbReference type="FunFam" id="3.80.10.10:FF:000228">
    <property type="entry name" value="Leucine-rich repeat receptor-like serine/threonine-protein kinase BAM1"/>
    <property type="match status" value="1"/>
</dbReference>
<dbReference type="InterPro" id="IPR008271">
    <property type="entry name" value="Ser/Thr_kinase_AS"/>
</dbReference>
<dbReference type="Pfam" id="PF00560">
    <property type="entry name" value="LRR_1"/>
    <property type="match status" value="5"/>
</dbReference>
<dbReference type="Gene3D" id="3.30.200.20">
    <property type="entry name" value="Phosphorylase Kinase, domain 1"/>
    <property type="match status" value="1"/>
</dbReference>
<dbReference type="InterPro" id="IPR032675">
    <property type="entry name" value="LRR_dom_sf"/>
</dbReference>
<dbReference type="EMBL" id="CM017877">
    <property type="protein sequence ID" value="KAG1348102.1"/>
    <property type="molecule type" value="Genomic_DNA"/>
</dbReference>
<keyword evidence="14" id="KW-0325">Glycoprotein</keyword>
<comment type="catalytic activity">
    <reaction evidence="15">
        <text>L-threonyl-[protein] + ATP = O-phospho-L-threonyl-[protein] + ADP + H(+)</text>
        <dbReference type="Rhea" id="RHEA:46608"/>
        <dbReference type="Rhea" id="RHEA-COMP:11060"/>
        <dbReference type="Rhea" id="RHEA-COMP:11605"/>
        <dbReference type="ChEBI" id="CHEBI:15378"/>
        <dbReference type="ChEBI" id="CHEBI:30013"/>
        <dbReference type="ChEBI" id="CHEBI:30616"/>
        <dbReference type="ChEBI" id="CHEBI:61977"/>
        <dbReference type="ChEBI" id="CHEBI:456216"/>
        <dbReference type="EC" id="2.7.11.1"/>
    </reaction>
</comment>
<evidence type="ECO:0000256" key="3">
    <source>
        <dbReference type="ARBA" id="ARBA00022527"/>
    </source>
</evidence>
<dbReference type="PROSITE" id="PS51450">
    <property type="entry name" value="LRR"/>
    <property type="match status" value="1"/>
</dbReference>
<name>A0A8K0IDV5_COCNU</name>
<comment type="caution">
    <text evidence="20">The sequence shown here is derived from an EMBL/GenBank/DDBJ whole genome shotgun (WGS) entry which is preliminary data.</text>
</comment>
<dbReference type="FunFam" id="3.80.10.10:FF:000515">
    <property type="entry name" value="Leucine-rich repeat receptor-like protein kinase"/>
    <property type="match status" value="1"/>
</dbReference>
<dbReference type="SUPFAM" id="SSF52047">
    <property type="entry name" value="RNI-like"/>
    <property type="match status" value="2"/>
</dbReference>
<dbReference type="InterPro" id="IPR011009">
    <property type="entry name" value="Kinase-like_dom_sf"/>
</dbReference>
<dbReference type="EC" id="2.7.11.1" evidence="2"/>
<dbReference type="InterPro" id="IPR050647">
    <property type="entry name" value="Plant_LRR-RLKs"/>
</dbReference>
<dbReference type="CDD" id="cd14066">
    <property type="entry name" value="STKc_IRAK"/>
    <property type="match status" value="1"/>
</dbReference>
<keyword evidence="12 18" id="KW-0472">Membrane</keyword>
<dbReference type="FunFam" id="3.80.10.10:FF:000330">
    <property type="entry name" value="Receptor protein-tyrosine kinase CEPR1"/>
    <property type="match status" value="1"/>
</dbReference>
<dbReference type="SUPFAM" id="SSF56112">
    <property type="entry name" value="Protein kinase-like (PK-like)"/>
    <property type="match status" value="1"/>
</dbReference>
<reference evidence="20" key="2">
    <citation type="submission" date="2019-07" db="EMBL/GenBank/DDBJ databases">
        <authorList>
            <person name="Yang Y."/>
            <person name="Bocs S."/>
            <person name="Baudouin L."/>
        </authorList>
    </citation>
    <scope>NUCLEOTIDE SEQUENCE</scope>
    <source>
        <tissue evidence="20">Spear leaf of Hainan Tall coconut</tissue>
    </source>
</reference>
<evidence type="ECO:0000256" key="15">
    <source>
        <dbReference type="ARBA" id="ARBA00047899"/>
    </source>
</evidence>
<feature type="binding site" evidence="17">
    <location>
        <position position="711"/>
    </location>
    <ligand>
        <name>ATP</name>
        <dbReference type="ChEBI" id="CHEBI:30616"/>
    </ligand>
</feature>
<dbReference type="GO" id="GO:0005886">
    <property type="term" value="C:plasma membrane"/>
    <property type="evidence" value="ECO:0007669"/>
    <property type="project" value="UniProtKB-SubCell"/>
</dbReference>
<dbReference type="PROSITE" id="PS00107">
    <property type="entry name" value="PROTEIN_KINASE_ATP"/>
    <property type="match status" value="1"/>
</dbReference>